<protein>
    <submittedName>
        <fullName evidence="1">Uncharacterized protein</fullName>
    </submittedName>
</protein>
<keyword evidence="1" id="KW-0614">Plasmid</keyword>
<accession>A0A5B9T468</accession>
<proteinExistence type="predicted"/>
<name>A0A5B9T468_AGRTU</name>
<dbReference type="AlphaFoldDB" id="A0A5B9T468"/>
<gene>
    <name evidence="1" type="ORF">AgrTiT37_00102</name>
</gene>
<reference evidence="1" key="1">
    <citation type="journal article" date="2019" name="Genome Biol. Evol.">
        <title>Complete Sequence of Succinamopine Ti-Plasmid pTiEU6 Reveals Its Evolutionary Relatedness with Nopaline-Type Ti-Plasmids.</title>
        <authorList>
            <person name="Shao S."/>
            <person name="van Heusden G.P.H."/>
            <person name="Hooykaas P.J.J."/>
        </authorList>
    </citation>
    <scope>NUCLEOTIDE SEQUENCE</scope>
    <source>
        <strain evidence="1">T37</strain>
        <plasmid evidence="1">pTiT37</plasmid>
    </source>
</reference>
<organism evidence="1">
    <name type="scientific">Agrobacterium tumefaciens</name>
    <dbReference type="NCBI Taxonomy" id="358"/>
    <lineage>
        <taxon>Bacteria</taxon>
        <taxon>Pseudomonadati</taxon>
        <taxon>Pseudomonadota</taxon>
        <taxon>Alphaproteobacteria</taxon>
        <taxon>Hyphomicrobiales</taxon>
        <taxon>Rhizobiaceae</taxon>
        <taxon>Rhizobium/Agrobacterium group</taxon>
        <taxon>Agrobacterium</taxon>
        <taxon>Agrobacterium tumefaciens complex</taxon>
    </lineage>
</organism>
<evidence type="ECO:0000313" key="1">
    <source>
        <dbReference type="EMBL" id="QEG98065.1"/>
    </source>
</evidence>
<dbReference type="EMBL" id="MK439386">
    <property type="protein sequence ID" value="QEG98065.1"/>
    <property type="molecule type" value="Genomic_DNA"/>
</dbReference>
<geneLocation type="plasmid" evidence="1">
    <name>pTiT37</name>
</geneLocation>
<sequence>MEGFDISAGGFPDRLVTNLGEEAQPNHDVIAVGAQRMTGTNSVERQVEKEAINVGVIQFTPSQNTRHIGIEPVGGPPLFERDL</sequence>